<accession>A0A0F9R2W2</accession>
<protein>
    <submittedName>
        <fullName evidence="1">Uncharacterized protein</fullName>
    </submittedName>
</protein>
<name>A0A0F9R2W2_9ZZZZ</name>
<comment type="caution">
    <text evidence="1">The sequence shown here is derived from an EMBL/GenBank/DDBJ whole genome shotgun (WGS) entry which is preliminary data.</text>
</comment>
<gene>
    <name evidence="1" type="ORF">LCGC14_1022870</name>
</gene>
<organism evidence="1">
    <name type="scientific">marine sediment metagenome</name>
    <dbReference type="NCBI Taxonomy" id="412755"/>
    <lineage>
        <taxon>unclassified sequences</taxon>
        <taxon>metagenomes</taxon>
        <taxon>ecological metagenomes</taxon>
    </lineage>
</organism>
<dbReference type="AlphaFoldDB" id="A0A0F9R2W2"/>
<dbReference type="EMBL" id="LAZR01004098">
    <property type="protein sequence ID" value="KKN11803.1"/>
    <property type="molecule type" value="Genomic_DNA"/>
</dbReference>
<reference evidence="1" key="1">
    <citation type="journal article" date="2015" name="Nature">
        <title>Complex archaea that bridge the gap between prokaryotes and eukaryotes.</title>
        <authorList>
            <person name="Spang A."/>
            <person name="Saw J.H."/>
            <person name="Jorgensen S.L."/>
            <person name="Zaremba-Niedzwiedzka K."/>
            <person name="Martijn J."/>
            <person name="Lind A.E."/>
            <person name="van Eijk R."/>
            <person name="Schleper C."/>
            <person name="Guy L."/>
            <person name="Ettema T.J."/>
        </authorList>
    </citation>
    <scope>NUCLEOTIDE SEQUENCE</scope>
</reference>
<evidence type="ECO:0000313" key="1">
    <source>
        <dbReference type="EMBL" id="KKN11803.1"/>
    </source>
</evidence>
<sequence>MSYSGNVRTKGSVRITAGNIILAGTNSGLFVDPILNNGAGDNTISIDPDNPNSLAPSDTVGFTAEGVIFGSGTIERVDENTIRVRTFDAAGVALDMGYALVANTVFN</sequence>
<proteinExistence type="predicted"/>